<gene>
    <name evidence="1" type="ORF">S03H2_03783</name>
</gene>
<comment type="caution">
    <text evidence="1">The sequence shown here is derived from an EMBL/GenBank/DDBJ whole genome shotgun (WGS) entry which is preliminary data.</text>
</comment>
<dbReference type="EMBL" id="BARU01001436">
    <property type="protein sequence ID" value="GAH31095.1"/>
    <property type="molecule type" value="Genomic_DNA"/>
</dbReference>
<name>X1FEZ6_9ZZZZ</name>
<proteinExistence type="predicted"/>
<organism evidence="1">
    <name type="scientific">marine sediment metagenome</name>
    <dbReference type="NCBI Taxonomy" id="412755"/>
    <lineage>
        <taxon>unclassified sequences</taxon>
        <taxon>metagenomes</taxon>
        <taxon>ecological metagenomes</taxon>
    </lineage>
</organism>
<reference evidence="1" key="1">
    <citation type="journal article" date="2014" name="Front. Microbiol.">
        <title>High frequency of phylogenetically diverse reductive dehalogenase-homologous genes in deep subseafloor sedimentary metagenomes.</title>
        <authorList>
            <person name="Kawai M."/>
            <person name="Futagami T."/>
            <person name="Toyoda A."/>
            <person name="Takaki Y."/>
            <person name="Nishi S."/>
            <person name="Hori S."/>
            <person name="Arai W."/>
            <person name="Tsubouchi T."/>
            <person name="Morono Y."/>
            <person name="Uchiyama I."/>
            <person name="Ito T."/>
            <person name="Fujiyama A."/>
            <person name="Inagaki F."/>
            <person name="Takami H."/>
        </authorList>
    </citation>
    <scope>NUCLEOTIDE SEQUENCE</scope>
    <source>
        <strain evidence="1">Expedition CK06-06</strain>
    </source>
</reference>
<protein>
    <submittedName>
        <fullName evidence="1">Uncharacterized protein</fullName>
    </submittedName>
</protein>
<sequence>MTTKGQWLFTELTPEERSPAELYARREDELCRDKPWAVHLGGTSLENNIVGAYGMWAVRRHFDLNQIPYEIGQWGGLFEFRVPVLGTIDVKTKRVNTQPHPNYVVDLRELHLNHQVNHFLFCYWLEPIVIILGWLEKSIFLEKAIPLKVGESNRGPGGYVFVCQEPCRILAIKHLQPFSSLITNTKGIQVSLL</sequence>
<dbReference type="AlphaFoldDB" id="X1FEZ6"/>
<evidence type="ECO:0000313" key="1">
    <source>
        <dbReference type="EMBL" id="GAH31095.1"/>
    </source>
</evidence>
<accession>X1FEZ6</accession>